<evidence type="ECO:0000256" key="8">
    <source>
        <dbReference type="ARBA" id="ARBA00023004"/>
    </source>
</evidence>
<dbReference type="InterPro" id="IPR000531">
    <property type="entry name" value="Beta-barrel_TonB"/>
</dbReference>
<dbReference type="InterPro" id="IPR036942">
    <property type="entry name" value="Beta-barrel_TonB_sf"/>
</dbReference>
<dbReference type="PANTHER" id="PTHR32552">
    <property type="entry name" value="FERRICHROME IRON RECEPTOR-RELATED"/>
    <property type="match status" value="1"/>
</dbReference>
<keyword evidence="12 19" id="KW-0675">Receptor</keyword>
<comment type="subcellular location">
    <subcellularLocation>
        <location evidence="1 14">Cell outer membrane</location>
        <topology evidence="1 14">Multi-pass membrane protein</topology>
    </subcellularLocation>
</comment>
<protein>
    <submittedName>
        <fullName evidence="19">TonB-dependent receptor</fullName>
    </submittedName>
</protein>
<evidence type="ECO:0000256" key="14">
    <source>
        <dbReference type="PROSITE-ProRule" id="PRU01360"/>
    </source>
</evidence>
<evidence type="ECO:0000256" key="6">
    <source>
        <dbReference type="ARBA" id="ARBA00022692"/>
    </source>
</evidence>
<evidence type="ECO:0000256" key="1">
    <source>
        <dbReference type="ARBA" id="ARBA00004571"/>
    </source>
</evidence>
<proteinExistence type="inferred from homology"/>
<feature type="signal peptide" evidence="16">
    <location>
        <begin position="1"/>
        <end position="18"/>
    </location>
</feature>
<evidence type="ECO:0000256" key="9">
    <source>
        <dbReference type="ARBA" id="ARBA00023065"/>
    </source>
</evidence>
<organism evidence="19 20">
    <name type="scientific">Ramlibacter cellulosilyticus</name>
    <dbReference type="NCBI Taxonomy" id="2764187"/>
    <lineage>
        <taxon>Bacteria</taxon>
        <taxon>Pseudomonadati</taxon>
        <taxon>Pseudomonadota</taxon>
        <taxon>Betaproteobacteria</taxon>
        <taxon>Burkholderiales</taxon>
        <taxon>Comamonadaceae</taxon>
        <taxon>Ramlibacter</taxon>
    </lineage>
</organism>
<feature type="domain" description="TonB-dependent receptor-like beta-barrel" evidence="17">
    <location>
        <begin position="258"/>
        <end position="668"/>
    </location>
</feature>
<evidence type="ECO:0000256" key="5">
    <source>
        <dbReference type="ARBA" id="ARBA00022496"/>
    </source>
</evidence>
<dbReference type="CDD" id="cd01347">
    <property type="entry name" value="ligand_gated_channel"/>
    <property type="match status" value="1"/>
</dbReference>
<name>A0A923MW38_9BURK</name>
<keyword evidence="20" id="KW-1185">Reference proteome</keyword>
<sequence length="706" mass="76393">MKHTVIAAAALAALGAAAQTEAPSGGTLRPIVVTPTPGVAQQAFDTPASVDVVTGEQIRNAQLQVNLSEPLARVPGVVALNRQNYAQDLQISIRGYGARSTFGVRGLRLYADGIPATAPDGQGQISHFDLSSAGRLEVLRGPFSSLYGNSSGGVISLFTADGLPGVQAEAGTAFGRYGTDRENLRFAGEVGAWNWNLDAVHFQTDGFREHSAAKRNLVNGKARLQATPDTRVTFVVNAVDMPDVQDPLGLTRQQYETQGPRSVDPAAIAFNTRKSVDQQQAGAIVEHRINEVHSVKLTGWGGQRGTEQFQAIPLGAQAAPRSAGGVIDLQRDYRGLDGQWIARTRAWGGGLTFTAGLYADDLQEHRKGFNNFIGTTLGVKGALRRDEDNRVRSFDQYAQGVWQGERFSFTAGVRHSEVKFESRDNFIAPGNGDDSGSAKHSATTPVLGAVWHASDALNVYASLGRGFETPTFNELAYRPNNAPGLNFGLKPATSKQWEIGVKAEPVTDWRINAALFEARTKDEIAVLSNTGGRSVFQNVGDTRRRGAEVALEGRWAGAWSTYAALTYLDATYRNSFLTCIGVCTAPNTTVPAGNRIPGVPRVTGYAEVAWRHKPWGLETALELRHIGDLPVNDLNTDFASASTVFNFRISATQVVNRWTFREFLRLDNLADKNYVGSVIVNEGNQRYFEPAPGRTWLVGVNALYAF</sequence>
<evidence type="ECO:0000256" key="13">
    <source>
        <dbReference type="ARBA" id="ARBA00023237"/>
    </source>
</evidence>
<dbReference type="Pfam" id="PF00593">
    <property type="entry name" value="TonB_dep_Rec_b-barrel"/>
    <property type="match status" value="1"/>
</dbReference>
<evidence type="ECO:0000259" key="17">
    <source>
        <dbReference type="Pfam" id="PF00593"/>
    </source>
</evidence>
<keyword evidence="5" id="KW-0410">Iron transport</keyword>
<dbReference type="InterPro" id="IPR012910">
    <property type="entry name" value="Plug_dom"/>
</dbReference>
<dbReference type="Proteomes" id="UP000608513">
    <property type="component" value="Unassembled WGS sequence"/>
</dbReference>
<reference evidence="19" key="1">
    <citation type="submission" date="2020-08" db="EMBL/GenBank/DDBJ databases">
        <title>Ramlibacter sp. USB13 16S ribosomal RNA gene genome sequencing and assembly.</title>
        <authorList>
            <person name="Kang M."/>
        </authorList>
    </citation>
    <scope>NUCLEOTIDE SEQUENCE</scope>
    <source>
        <strain evidence="19">USB13</strain>
    </source>
</reference>
<keyword evidence="11 14" id="KW-0472">Membrane</keyword>
<keyword evidence="6 14" id="KW-0812">Transmembrane</keyword>
<keyword evidence="10 15" id="KW-0798">TonB box</keyword>
<dbReference type="InterPro" id="IPR039426">
    <property type="entry name" value="TonB-dep_rcpt-like"/>
</dbReference>
<dbReference type="EMBL" id="JACORT010000008">
    <property type="protein sequence ID" value="MBC5784822.1"/>
    <property type="molecule type" value="Genomic_DNA"/>
</dbReference>
<dbReference type="Pfam" id="PF07715">
    <property type="entry name" value="Plug"/>
    <property type="match status" value="1"/>
</dbReference>
<dbReference type="GO" id="GO:0009279">
    <property type="term" value="C:cell outer membrane"/>
    <property type="evidence" value="ECO:0007669"/>
    <property type="project" value="UniProtKB-SubCell"/>
</dbReference>
<keyword evidence="9" id="KW-0406">Ion transport</keyword>
<comment type="caution">
    <text evidence="19">The sequence shown here is derived from an EMBL/GenBank/DDBJ whole genome shotgun (WGS) entry which is preliminary data.</text>
</comment>
<dbReference type="InterPro" id="IPR037066">
    <property type="entry name" value="Plug_dom_sf"/>
</dbReference>
<dbReference type="Gene3D" id="2.40.170.20">
    <property type="entry name" value="TonB-dependent receptor, beta-barrel domain"/>
    <property type="match status" value="1"/>
</dbReference>
<evidence type="ECO:0000259" key="18">
    <source>
        <dbReference type="Pfam" id="PF07715"/>
    </source>
</evidence>
<dbReference type="GO" id="GO:0015344">
    <property type="term" value="F:siderophore uptake transmembrane transporter activity"/>
    <property type="evidence" value="ECO:0007669"/>
    <property type="project" value="TreeGrafter"/>
</dbReference>
<accession>A0A923MW38</accession>
<evidence type="ECO:0000256" key="2">
    <source>
        <dbReference type="ARBA" id="ARBA00009810"/>
    </source>
</evidence>
<evidence type="ECO:0000313" key="19">
    <source>
        <dbReference type="EMBL" id="MBC5784822.1"/>
    </source>
</evidence>
<keyword evidence="8" id="KW-0408">Iron</keyword>
<feature type="chain" id="PRO_5037113535" evidence="16">
    <location>
        <begin position="19"/>
        <end position="706"/>
    </location>
</feature>
<evidence type="ECO:0000256" key="7">
    <source>
        <dbReference type="ARBA" id="ARBA00022729"/>
    </source>
</evidence>
<evidence type="ECO:0000256" key="12">
    <source>
        <dbReference type="ARBA" id="ARBA00023170"/>
    </source>
</evidence>
<evidence type="ECO:0000256" key="15">
    <source>
        <dbReference type="RuleBase" id="RU003357"/>
    </source>
</evidence>
<dbReference type="PANTHER" id="PTHR32552:SF68">
    <property type="entry name" value="FERRICHROME OUTER MEMBRANE TRANSPORTER_PHAGE RECEPTOR"/>
    <property type="match status" value="1"/>
</dbReference>
<keyword evidence="4 14" id="KW-1134">Transmembrane beta strand</keyword>
<feature type="domain" description="TonB-dependent receptor plug" evidence="18">
    <location>
        <begin position="44"/>
        <end position="154"/>
    </location>
</feature>
<keyword evidence="3 14" id="KW-0813">Transport</keyword>
<dbReference type="SUPFAM" id="SSF56935">
    <property type="entry name" value="Porins"/>
    <property type="match status" value="1"/>
</dbReference>
<evidence type="ECO:0000256" key="3">
    <source>
        <dbReference type="ARBA" id="ARBA00022448"/>
    </source>
</evidence>
<gene>
    <name evidence="19" type="ORF">H8N03_17865</name>
</gene>
<evidence type="ECO:0000256" key="4">
    <source>
        <dbReference type="ARBA" id="ARBA00022452"/>
    </source>
</evidence>
<dbReference type="Gene3D" id="2.170.130.10">
    <property type="entry name" value="TonB-dependent receptor, plug domain"/>
    <property type="match status" value="1"/>
</dbReference>
<keyword evidence="7 16" id="KW-0732">Signal</keyword>
<dbReference type="PROSITE" id="PS52016">
    <property type="entry name" value="TONB_DEPENDENT_REC_3"/>
    <property type="match status" value="1"/>
</dbReference>
<dbReference type="AlphaFoldDB" id="A0A923MW38"/>
<evidence type="ECO:0000256" key="11">
    <source>
        <dbReference type="ARBA" id="ARBA00023136"/>
    </source>
</evidence>
<evidence type="ECO:0000256" key="10">
    <source>
        <dbReference type="ARBA" id="ARBA00023077"/>
    </source>
</evidence>
<evidence type="ECO:0000256" key="16">
    <source>
        <dbReference type="SAM" id="SignalP"/>
    </source>
</evidence>
<keyword evidence="13 14" id="KW-0998">Cell outer membrane</keyword>
<evidence type="ECO:0000313" key="20">
    <source>
        <dbReference type="Proteomes" id="UP000608513"/>
    </source>
</evidence>
<comment type="similarity">
    <text evidence="2 14 15">Belongs to the TonB-dependent receptor family.</text>
</comment>
<dbReference type="RefSeq" id="WP_187077572.1">
    <property type="nucleotide sequence ID" value="NZ_JACORT010000008.1"/>
</dbReference>